<organism evidence="1 2">
    <name type="scientific">Cupriavidus pampae</name>
    <dbReference type="NCBI Taxonomy" id="659251"/>
    <lineage>
        <taxon>Bacteria</taxon>
        <taxon>Pseudomonadati</taxon>
        <taxon>Pseudomonadota</taxon>
        <taxon>Betaproteobacteria</taxon>
        <taxon>Burkholderiales</taxon>
        <taxon>Burkholderiaceae</taxon>
        <taxon>Cupriavidus</taxon>
    </lineage>
</organism>
<proteinExistence type="predicted"/>
<evidence type="ECO:0000313" key="2">
    <source>
        <dbReference type="Proteomes" id="UP000706525"/>
    </source>
</evidence>
<dbReference type="EMBL" id="CAJZAG010000012">
    <property type="protein sequence ID" value="CAG9183837.1"/>
    <property type="molecule type" value="Genomic_DNA"/>
</dbReference>
<name>A0ABN7ZIG7_9BURK</name>
<keyword evidence="2" id="KW-1185">Reference proteome</keyword>
<gene>
    <name evidence="1" type="ORF">LMG32289_05437</name>
</gene>
<reference evidence="1 2" key="1">
    <citation type="submission" date="2021-08" db="EMBL/GenBank/DDBJ databases">
        <authorList>
            <person name="Peeters C."/>
        </authorList>
    </citation>
    <scope>NUCLEOTIDE SEQUENCE [LARGE SCALE GENOMIC DNA]</scope>
    <source>
        <strain evidence="1 2">LMG 32289</strain>
    </source>
</reference>
<comment type="caution">
    <text evidence="1">The sequence shown here is derived from an EMBL/GenBank/DDBJ whole genome shotgun (WGS) entry which is preliminary data.</text>
</comment>
<dbReference type="Proteomes" id="UP000706525">
    <property type="component" value="Unassembled WGS sequence"/>
</dbReference>
<evidence type="ECO:0000313" key="1">
    <source>
        <dbReference type="EMBL" id="CAG9183837.1"/>
    </source>
</evidence>
<accession>A0ABN7ZIG7</accession>
<protein>
    <submittedName>
        <fullName evidence="1">Uncharacterized protein</fullName>
    </submittedName>
</protein>
<sequence>MPWSFSAFLPAHQLTVRRVSVPYNPAWYGKRSAYPKFDELPLVFDGFPPNGGASCVTYWFVRRADNQPFMSTWYEGSWRTPNGQTSPADTVSEGWQMIASLRESLEMSYVMIDEANAGQASHGELNAIVDDTAGLSALRVALEAKRLRH</sequence>